<evidence type="ECO:0000259" key="3">
    <source>
        <dbReference type="PROSITE" id="PS50887"/>
    </source>
</evidence>
<evidence type="ECO:0000259" key="2">
    <source>
        <dbReference type="PROSITE" id="PS50110"/>
    </source>
</evidence>
<dbReference type="SMART" id="SM00448">
    <property type="entry name" value="REC"/>
    <property type="match status" value="1"/>
</dbReference>
<dbReference type="InterPro" id="IPR050595">
    <property type="entry name" value="Bact_response_regulator"/>
</dbReference>
<dbReference type="InterPro" id="IPR029787">
    <property type="entry name" value="Nucleotide_cyclase"/>
</dbReference>
<dbReference type="PANTHER" id="PTHR44591">
    <property type="entry name" value="STRESS RESPONSE REGULATOR PROTEIN 1"/>
    <property type="match status" value="1"/>
</dbReference>
<gene>
    <name evidence="4" type="ORF">MNBD_GAMMA13-1640</name>
</gene>
<dbReference type="AlphaFoldDB" id="A0A3B0XWL4"/>
<sequence>MTEAAANRLTILVVDDSRLMRVAARKILKNEFDILEASDGEEAWDALQASPHISLVMSDLSMPNLDGLGLLKRIRESDSTNIQDLPVIIVTGAEDDDGSKNTALTAGASDFITKPFESVHLLARAKAQAKQHITQQALQTSEASKEKLKAESHLDSLTGLDNQQSFIRHIEEGLSYARRHHTELALVVVQIEKYKVMFLRRGKQAAEEVLQRAAQVLKQERRREDKVARIGMDTFALLLPSATTIGTRRIGEQIHRSLQSQDFEINGERTPVHTSLAIICASIDAETTANTLLDDAMTKLKQALQSGGNRIACEEATASAMADNRVTTDTPKPSKKRLVASSSAVEQALQAMAHQRRIEQDTSALMRAVLPLLQAWSQENKGICATQLEDIQNALNAEHHPATGDLASTPG</sequence>
<evidence type="ECO:0000256" key="1">
    <source>
        <dbReference type="ARBA" id="ARBA00022553"/>
    </source>
</evidence>
<keyword evidence="1" id="KW-0597">Phosphoprotein</keyword>
<evidence type="ECO:0000313" key="4">
    <source>
        <dbReference type="EMBL" id="VAW72755.1"/>
    </source>
</evidence>
<proteinExistence type="predicted"/>
<dbReference type="Gene3D" id="3.40.50.2300">
    <property type="match status" value="1"/>
</dbReference>
<dbReference type="InterPro" id="IPR043128">
    <property type="entry name" value="Rev_trsase/Diguanyl_cyclase"/>
</dbReference>
<dbReference type="GO" id="GO:0000160">
    <property type="term" value="P:phosphorelay signal transduction system"/>
    <property type="evidence" value="ECO:0007669"/>
    <property type="project" value="InterPro"/>
</dbReference>
<dbReference type="EMBL" id="UOFK01000020">
    <property type="protein sequence ID" value="VAW72755.1"/>
    <property type="molecule type" value="Genomic_DNA"/>
</dbReference>
<dbReference type="PROSITE" id="PS50110">
    <property type="entry name" value="RESPONSE_REGULATORY"/>
    <property type="match status" value="1"/>
</dbReference>
<accession>A0A3B0XWL4</accession>
<feature type="domain" description="Response regulatory" evidence="2">
    <location>
        <begin position="10"/>
        <end position="129"/>
    </location>
</feature>
<organism evidence="4">
    <name type="scientific">hydrothermal vent metagenome</name>
    <dbReference type="NCBI Taxonomy" id="652676"/>
    <lineage>
        <taxon>unclassified sequences</taxon>
        <taxon>metagenomes</taxon>
        <taxon>ecological metagenomes</taxon>
    </lineage>
</organism>
<protein>
    <submittedName>
        <fullName evidence="4">Uncharacterized protein</fullName>
    </submittedName>
</protein>
<dbReference type="Gene3D" id="3.30.70.270">
    <property type="match status" value="1"/>
</dbReference>
<name>A0A3B0XWL4_9ZZZZ</name>
<dbReference type="InterPro" id="IPR000160">
    <property type="entry name" value="GGDEF_dom"/>
</dbReference>
<feature type="domain" description="GGDEF" evidence="3">
    <location>
        <begin position="182"/>
        <end position="316"/>
    </location>
</feature>
<dbReference type="CDD" id="cd01949">
    <property type="entry name" value="GGDEF"/>
    <property type="match status" value="1"/>
</dbReference>
<dbReference type="SUPFAM" id="SSF55073">
    <property type="entry name" value="Nucleotide cyclase"/>
    <property type="match status" value="1"/>
</dbReference>
<dbReference type="PROSITE" id="PS50887">
    <property type="entry name" value="GGDEF"/>
    <property type="match status" value="1"/>
</dbReference>
<dbReference type="SUPFAM" id="SSF52172">
    <property type="entry name" value="CheY-like"/>
    <property type="match status" value="1"/>
</dbReference>
<reference evidence="4" key="1">
    <citation type="submission" date="2018-06" db="EMBL/GenBank/DDBJ databases">
        <authorList>
            <person name="Zhirakovskaya E."/>
        </authorList>
    </citation>
    <scope>NUCLEOTIDE SEQUENCE</scope>
</reference>
<dbReference type="InterPro" id="IPR001789">
    <property type="entry name" value="Sig_transdc_resp-reg_receiver"/>
</dbReference>
<dbReference type="InterPro" id="IPR011006">
    <property type="entry name" value="CheY-like_superfamily"/>
</dbReference>
<dbReference type="PANTHER" id="PTHR44591:SF3">
    <property type="entry name" value="RESPONSE REGULATORY DOMAIN-CONTAINING PROTEIN"/>
    <property type="match status" value="1"/>
</dbReference>
<dbReference type="Pfam" id="PF00072">
    <property type="entry name" value="Response_reg"/>
    <property type="match status" value="1"/>
</dbReference>
<dbReference type="NCBIfam" id="TIGR00254">
    <property type="entry name" value="GGDEF"/>
    <property type="match status" value="1"/>
</dbReference>
<dbReference type="Pfam" id="PF00990">
    <property type="entry name" value="GGDEF"/>
    <property type="match status" value="1"/>
</dbReference>
<dbReference type="SMART" id="SM00267">
    <property type="entry name" value="GGDEF"/>
    <property type="match status" value="1"/>
</dbReference>